<protein>
    <submittedName>
        <fullName evidence="3">Transposon Ty3-G Gag-Pol polyprotein</fullName>
    </submittedName>
</protein>
<evidence type="ECO:0000313" key="3">
    <source>
        <dbReference type="EMBL" id="KAF0707541.1"/>
    </source>
</evidence>
<comment type="caution">
    <text evidence="3">The sequence shown here is derived from an EMBL/GenBank/DDBJ whole genome shotgun (WGS) entry which is preliminary data.</text>
</comment>
<dbReference type="EMBL" id="VUJU01012495">
    <property type="protein sequence ID" value="KAF0707541.1"/>
    <property type="molecule type" value="Genomic_DNA"/>
</dbReference>
<evidence type="ECO:0000259" key="1">
    <source>
        <dbReference type="Pfam" id="PF00078"/>
    </source>
</evidence>
<dbReference type="Gene3D" id="3.30.70.270">
    <property type="match status" value="2"/>
</dbReference>
<proteinExistence type="predicted"/>
<dbReference type="Proteomes" id="UP000478052">
    <property type="component" value="Unassembled WGS sequence"/>
</dbReference>
<evidence type="ECO:0000259" key="2">
    <source>
        <dbReference type="Pfam" id="PF17919"/>
    </source>
</evidence>
<reference evidence="3 4" key="1">
    <citation type="submission" date="2019-08" db="EMBL/GenBank/DDBJ databases">
        <title>Whole genome of Aphis craccivora.</title>
        <authorList>
            <person name="Voronova N.V."/>
            <person name="Shulinski R.S."/>
            <person name="Bandarenka Y.V."/>
            <person name="Zhorov D.G."/>
            <person name="Warner D."/>
        </authorList>
    </citation>
    <scope>NUCLEOTIDE SEQUENCE [LARGE SCALE GENOMIC DNA]</scope>
    <source>
        <strain evidence="3">180601</strain>
        <tissue evidence="3">Whole Body</tissue>
    </source>
</reference>
<dbReference type="Gene3D" id="3.10.10.10">
    <property type="entry name" value="HIV Type 1 Reverse Transcriptase, subunit A, domain 1"/>
    <property type="match status" value="1"/>
</dbReference>
<sequence>NFDYAISPKVFQIPVTINGSVTIDALPDNGSCVTLLRKCFIPDNVVIHPWQDGSPDGDCTPCGWISLRIQVGKIDYTMPKVGLCEALPISMILGRDWQSAVHATIIIEPNGAICVTTPTSTQEFGYIFSNPEAEIGEFPNLEMEINLSEHKPFRCKSYRVTEPDRIIMREQVDKWIANKVCHYSNSPYGAPAFVIEQPFHVSTPKRVVIDYSRTINPATIKDPFSIHQMDEMVKKLAGKKYISIVNIKQAFHNIKIKEKDVYKTAAVTPDHHIEFIRVIFGLANVPAILSRSISEAYGHLQKIGLAKYYDDIGGGHNLFKDHIDFLYSFSEATHGDHPDPNRIKSVQRYETLDTIHEVRSFLGFANTLRRYIKNFAVITRPLSNVLKKSYTELKKPKNQPVTLNQEQQEAFVKLKLTLLSPPLLAYFKQDPLTTVETDASYEGIGACLSQIHEYASRTLKDVEKKYHSNELEVTAVHWEITDKFRLYLTGKKFKLLTDSYSITYIVSKAKLNRKFARFVVDLSSFDF</sequence>
<dbReference type="InterPro" id="IPR041577">
    <property type="entry name" value="RT_RNaseH_2"/>
</dbReference>
<evidence type="ECO:0000313" key="4">
    <source>
        <dbReference type="Proteomes" id="UP000478052"/>
    </source>
</evidence>
<dbReference type="SUPFAM" id="SSF56672">
    <property type="entry name" value="DNA/RNA polymerases"/>
    <property type="match status" value="1"/>
</dbReference>
<dbReference type="CDD" id="cd01647">
    <property type="entry name" value="RT_LTR"/>
    <property type="match status" value="1"/>
</dbReference>
<keyword evidence="4" id="KW-1185">Reference proteome</keyword>
<dbReference type="PANTHER" id="PTHR33064:SF37">
    <property type="entry name" value="RIBONUCLEASE H"/>
    <property type="match status" value="1"/>
</dbReference>
<dbReference type="InterPro" id="IPR021109">
    <property type="entry name" value="Peptidase_aspartic_dom_sf"/>
</dbReference>
<dbReference type="OrthoDB" id="6626318at2759"/>
<dbReference type="Pfam" id="PF17919">
    <property type="entry name" value="RT_RNaseH_2"/>
    <property type="match status" value="1"/>
</dbReference>
<gene>
    <name evidence="3" type="ORF">FWK35_00034624</name>
</gene>
<name>A0A6G0VS93_APHCR</name>
<dbReference type="SUPFAM" id="SSF50630">
    <property type="entry name" value="Acid proteases"/>
    <property type="match status" value="1"/>
</dbReference>
<dbReference type="InterPro" id="IPR043128">
    <property type="entry name" value="Rev_trsase/Diguanyl_cyclase"/>
</dbReference>
<dbReference type="InterPro" id="IPR051320">
    <property type="entry name" value="Viral_Replic_Matur_Polypro"/>
</dbReference>
<dbReference type="GO" id="GO:0071897">
    <property type="term" value="P:DNA biosynthetic process"/>
    <property type="evidence" value="ECO:0007669"/>
    <property type="project" value="UniProtKB-ARBA"/>
</dbReference>
<organism evidence="3 4">
    <name type="scientific">Aphis craccivora</name>
    <name type="common">Cowpea aphid</name>
    <dbReference type="NCBI Taxonomy" id="307492"/>
    <lineage>
        <taxon>Eukaryota</taxon>
        <taxon>Metazoa</taxon>
        <taxon>Ecdysozoa</taxon>
        <taxon>Arthropoda</taxon>
        <taxon>Hexapoda</taxon>
        <taxon>Insecta</taxon>
        <taxon>Pterygota</taxon>
        <taxon>Neoptera</taxon>
        <taxon>Paraneoptera</taxon>
        <taxon>Hemiptera</taxon>
        <taxon>Sternorrhyncha</taxon>
        <taxon>Aphidomorpha</taxon>
        <taxon>Aphidoidea</taxon>
        <taxon>Aphididae</taxon>
        <taxon>Aphidini</taxon>
        <taxon>Aphis</taxon>
        <taxon>Aphis</taxon>
    </lineage>
</organism>
<dbReference type="InterPro" id="IPR000477">
    <property type="entry name" value="RT_dom"/>
</dbReference>
<dbReference type="CDD" id="cd00303">
    <property type="entry name" value="retropepsin_like"/>
    <property type="match status" value="1"/>
</dbReference>
<feature type="domain" description="Reverse transcriptase/retrotransposon-derived protein RNase H-like" evidence="2">
    <location>
        <begin position="404"/>
        <end position="494"/>
    </location>
</feature>
<feature type="domain" description="Reverse transcriptase" evidence="1">
    <location>
        <begin position="211"/>
        <end position="326"/>
    </location>
</feature>
<dbReference type="CDD" id="cd09274">
    <property type="entry name" value="RNase_HI_RT_Ty3"/>
    <property type="match status" value="1"/>
</dbReference>
<dbReference type="Pfam" id="PF00078">
    <property type="entry name" value="RVT_1"/>
    <property type="match status" value="1"/>
</dbReference>
<dbReference type="InterPro" id="IPR043502">
    <property type="entry name" value="DNA/RNA_pol_sf"/>
</dbReference>
<accession>A0A6G0VS93</accession>
<dbReference type="AlphaFoldDB" id="A0A6G0VS93"/>
<feature type="non-terminal residue" evidence="3">
    <location>
        <position position="1"/>
    </location>
</feature>
<dbReference type="PANTHER" id="PTHR33064">
    <property type="entry name" value="POL PROTEIN"/>
    <property type="match status" value="1"/>
</dbReference>